<sequence length="117" mass="12456">MNRAQHIGTGVVEDLVAALQAAEVVEGQLRRLQHRAHRAVADDDAPTQGVQKRGVESGGEDGRHVIKSSGTYRHRGRLRRTLVGPTTPGVPATDRPATAAQSEAGPRVTDAANLRKP</sequence>
<evidence type="ECO:0000256" key="1">
    <source>
        <dbReference type="SAM" id="MobiDB-lite"/>
    </source>
</evidence>
<comment type="caution">
    <text evidence="2">The sequence shown here is derived from an EMBL/GenBank/DDBJ whole genome shotgun (WGS) entry which is preliminary data.</text>
</comment>
<name>A0ABP9KAT7_9NOCA</name>
<dbReference type="Proteomes" id="UP001500603">
    <property type="component" value="Unassembled WGS sequence"/>
</dbReference>
<feature type="region of interest" description="Disordered" evidence="1">
    <location>
        <begin position="36"/>
        <end position="117"/>
    </location>
</feature>
<protein>
    <submittedName>
        <fullName evidence="2">Uncharacterized protein</fullName>
    </submittedName>
</protein>
<gene>
    <name evidence="2" type="ORF">GCM10023318_26400</name>
</gene>
<reference evidence="3" key="1">
    <citation type="journal article" date="2019" name="Int. J. Syst. Evol. Microbiol.">
        <title>The Global Catalogue of Microorganisms (GCM) 10K type strain sequencing project: providing services to taxonomists for standard genome sequencing and annotation.</title>
        <authorList>
            <consortium name="The Broad Institute Genomics Platform"/>
            <consortium name="The Broad Institute Genome Sequencing Center for Infectious Disease"/>
            <person name="Wu L."/>
            <person name="Ma J."/>
        </authorList>
    </citation>
    <scope>NUCLEOTIDE SEQUENCE [LARGE SCALE GENOMIC DNA]</scope>
    <source>
        <strain evidence="3">JCM 18298</strain>
    </source>
</reference>
<organism evidence="2 3">
    <name type="scientific">Nocardia callitridis</name>
    <dbReference type="NCBI Taxonomy" id="648753"/>
    <lineage>
        <taxon>Bacteria</taxon>
        <taxon>Bacillati</taxon>
        <taxon>Actinomycetota</taxon>
        <taxon>Actinomycetes</taxon>
        <taxon>Mycobacteriales</taxon>
        <taxon>Nocardiaceae</taxon>
        <taxon>Nocardia</taxon>
    </lineage>
</organism>
<evidence type="ECO:0000313" key="3">
    <source>
        <dbReference type="Proteomes" id="UP001500603"/>
    </source>
</evidence>
<keyword evidence="3" id="KW-1185">Reference proteome</keyword>
<evidence type="ECO:0000313" key="2">
    <source>
        <dbReference type="EMBL" id="GAA5053013.1"/>
    </source>
</evidence>
<dbReference type="EMBL" id="BAABJM010000002">
    <property type="protein sequence ID" value="GAA5053013.1"/>
    <property type="molecule type" value="Genomic_DNA"/>
</dbReference>
<accession>A0ABP9KAT7</accession>
<proteinExistence type="predicted"/>